<dbReference type="PANTHER" id="PTHR47690">
    <property type="entry name" value="GLUCOKINASE"/>
    <property type="match status" value="1"/>
</dbReference>
<organism evidence="4 5">
    <name type="scientific">Rhizobium alvei</name>
    <dbReference type="NCBI Taxonomy" id="1132659"/>
    <lineage>
        <taxon>Bacteria</taxon>
        <taxon>Pseudomonadati</taxon>
        <taxon>Pseudomonadota</taxon>
        <taxon>Alphaproteobacteria</taxon>
        <taxon>Hyphomicrobiales</taxon>
        <taxon>Rhizobiaceae</taxon>
        <taxon>Rhizobium/Agrobacterium group</taxon>
        <taxon>Rhizobium</taxon>
    </lineage>
</organism>
<dbReference type="EC" id="2.7.1.2" evidence="4"/>
<dbReference type="Gene3D" id="3.40.367.20">
    <property type="match status" value="1"/>
</dbReference>
<keyword evidence="5" id="KW-1185">Reference proteome</keyword>
<dbReference type="Pfam" id="PF02685">
    <property type="entry name" value="Glucokinase"/>
    <property type="match status" value="1"/>
</dbReference>
<evidence type="ECO:0000313" key="5">
    <source>
        <dbReference type="Proteomes" id="UP001174932"/>
    </source>
</evidence>
<dbReference type="Gene3D" id="3.30.420.40">
    <property type="match status" value="1"/>
</dbReference>
<dbReference type="InterPro" id="IPR050201">
    <property type="entry name" value="Bacterial_glucokinase"/>
</dbReference>
<dbReference type="EMBL" id="JAUOZU010000005">
    <property type="protein sequence ID" value="MDO6963342.1"/>
    <property type="molecule type" value="Genomic_DNA"/>
</dbReference>
<accession>A0ABT8YI49</accession>
<evidence type="ECO:0000256" key="1">
    <source>
        <dbReference type="ARBA" id="ARBA00022679"/>
    </source>
</evidence>
<dbReference type="CDD" id="cd24008">
    <property type="entry name" value="ASKHA_NBD_GLK"/>
    <property type="match status" value="1"/>
</dbReference>
<dbReference type="InterPro" id="IPR043129">
    <property type="entry name" value="ATPase_NBD"/>
</dbReference>
<dbReference type="GO" id="GO:0004340">
    <property type="term" value="F:glucokinase activity"/>
    <property type="evidence" value="ECO:0007669"/>
    <property type="project" value="UniProtKB-EC"/>
</dbReference>
<keyword evidence="2" id="KW-0418">Kinase</keyword>
<comment type="caution">
    <text evidence="4">The sequence shown here is derived from an EMBL/GenBank/DDBJ whole genome shotgun (WGS) entry which is preliminary data.</text>
</comment>
<evidence type="ECO:0000313" key="4">
    <source>
        <dbReference type="EMBL" id="MDO6963342.1"/>
    </source>
</evidence>
<sequence>MISFGRQAVVGQIGATHMRFAIIDIDQLKVDHFVSLRSAGFETIETAISAYLASVPQAPDLMCLAVSGPVRNGEVVMTNRSFRVSGKELCETLGMKRVSVVNDFEAIAVSLPVLSAHDLDDIGGGTVDIDGTKIVSGPGTGLGVASLVRIDGVWTALPSEGGHVSFAAETEAEFWLRSRVAARIGYVGAEHLLSGPGMSLVYAILAQEAGRQQVDLSPSEIIALADGESDPVACQVLGYFVTWLGRFMGDLALAHGATGGVYIGGGIAPHILPFLHDGRFRSAFDAKGVMSDYVRNIPVKVIKARDAGLKGAAMLLADRL</sequence>
<reference evidence="4" key="1">
    <citation type="journal article" date="2015" name="Int. J. Syst. Evol. Microbiol.">
        <title>Rhizobium alvei sp. nov., isolated from a freshwater river.</title>
        <authorList>
            <person name="Sheu S.Y."/>
            <person name="Huang H.W."/>
            <person name="Young C.C."/>
            <person name="Chen W.M."/>
        </authorList>
    </citation>
    <scope>NUCLEOTIDE SEQUENCE</scope>
    <source>
        <strain evidence="4">TNR-22</strain>
    </source>
</reference>
<dbReference type="Proteomes" id="UP001174932">
    <property type="component" value="Unassembled WGS sequence"/>
</dbReference>
<dbReference type="RefSeq" id="WP_304375255.1">
    <property type="nucleotide sequence ID" value="NZ_JAUOZU010000005.1"/>
</dbReference>
<proteinExistence type="inferred from homology"/>
<gene>
    <name evidence="4" type="primary">glk</name>
    <name evidence="4" type="ORF">Q4481_05190</name>
</gene>
<comment type="similarity">
    <text evidence="3">Belongs to the bacterial glucokinase family.</text>
</comment>
<dbReference type="InterPro" id="IPR003836">
    <property type="entry name" value="Glucokinase"/>
</dbReference>
<evidence type="ECO:0000256" key="2">
    <source>
        <dbReference type="ARBA" id="ARBA00022777"/>
    </source>
</evidence>
<keyword evidence="1 4" id="KW-0808">Transferase</keyword>
<reference evidence="4" key="2">
    <citation type="submission" date="2023-07" db="EMBL/GenBank/DDBJ databases">
        <authorList>
            <person name="Shen H."/>
        </authorList>
    </citation>
    <scope>NUCLEOTIDE SEQUENCE</scope>
    <source>
        <strain evidence="4">TNR-22</strain>
    </source>
</reference>
<dbReference type="SUPFAM" id="SSF53067">
    <property type="entry name" value="Actin-like ATPase domain"/>
    <property type="match status" value="1"/>
</dbReference>
<evidence type="ECO:0000256" key="3">
    <source>
        <dbReference type="RuleBase" id="RU004046"/>
    </source>
</evidence>
<dbReference type="PANTHER" id="PTHR47690:SF1">
    <property type="entry name" value="GLUCOKINASE"/>
    <property type="match status" value="1"/>
</dbReference>
<protein>
    <submittedName>
        <fullName evidence="4">Glucokinase</fullName>
        <ecNumber evidence="4">2.7.1.2</ecNumber>
    </submittedName>
</protein>
<name>A0ABT8YI49_9HYPH</name>
<dbReference type="NCBIfam" id="TIGR00749">
    <property type="entry name" value="glk"/>
    <property type="match status" value="1"/>
</dbReference>